<dbReference type="PANTHER" id="PTHR43142">
    <property type="entry name" value="CARBOXYLIC ESTER HYDROLASE"/>
    <property type="match status" value="1"/>
</dbReference>
<accession>A0A6J1S805</accession>
<dbReference type="InterPro" id="IPR019819">
    <property type="entry name" value="Carboxylesterase_B_CS"/>
</dbReference>
<proteinExistence type="inferred from homology"/>
<dbReference type="SMR" id="A0A6J1S805"/>
<dbReference type="PANTHER" id="PTHR43142:SF1">
    <property type="entry name" value="CARBOXYLIC ESTER HYDROLASE"/>
    <property type="match status" value="1"/>
</dbReference>
<keyword evidence="3" id="KW-0378">Hydrolase</keyword>
<protein>
    <submittedName>
        <fullName evidence="7">Juvenile hormone esterase-like</fullName>
    </submittedName>
</protein>
<dbReference type="KEGG" id="foc:113205672"/>
<sequence>MHNPRTMRFAAAAVACILVGAGVGAGVFFILRHSFPNNPECKEPMATVESGALRGLCRPERLGHSKYAAFLGVPYAKPPLKDLRFKSPRPPEPWSGVRDALMVSARCTQGDVDKQIGSEDCLYLNVYSPRLEQNQKQELLPVLVHVHGGAMKEGSGTYIRPDYFVDQGIVVVTFNYRLSNYGFLNLDTDDAPGNAALKDIIAALKWIKRNIRNFGGDPEKVTINGCSSAAVLVHWLCLLPDTEGLFRAAIIKSGSALVSWGYSEQHRPYAEAAVKFMQQWAPGADAKVLLQNSPSLLLDLAFTYASLHNMVTSPENAAHPYVSLEKRSGGEEPTLIVRDPESYVLRPERSSVPKLMGITSCEYEPMGDMYFMLGELPPTIIREMVPRSMIPMQDARRELGIESYSLTYDDETADLRAVLFNLTAVDPTCNIICRWERYFSDTYISVDTVRALRMHAQRDPDTPTYAFYSEFPIDGSCGTGAPSGGGTLHAHDDKLVWPETLDNVLAWNTSDPRSLTILRQVTAFGNFVKFGKPVPKTDPVVLTTEWQPMGKEGPDVFMRFNANWTMDSGDMLGRFGPMWKQLYDKYRYGKGI</sequence>
<evidence type="ECO:0000256" key="3">
    <source>
        <dbReference type="ARBA" id="ARBA00022801"/>
    </source>
</evidence>
<keyword evidence="2" id="KW-0719">Serine esterase</keyword>
<evidence type="ECO:0000313" key="6">
    <source>
        <dbReference type="Proteomes" id="UP000504606"/>
    </source>
</evidence>
<dbReference type="GeneID" id="113205672"/>
<evidence type="ECO:0000256" key="1">
    <source>
        <dbReference type="ARBA" id="ARBA00005964"/>
    </source>
</evidence>
<feature type="domain" description="Carboxylesterase type B" evidence="5">
    <location>
        <begin position="43"/>
        <end position="563"/>
    </location>
</feature>
<evidence type="ECO:0000259" key="5">
    <source>
        <dbReference type="Pfam" id="PF00135"/>
    </source>
</evidence>
<dbReference type="PROSITE" id="PS00941">
    <property type="entry name" value="CARBOXYLESTERASE_B_2"/>
    <property type="match status" value="1"/>
</dbReference>
<keyword evidence="6" id="KW-1185">Reference proteome</keyword>
<dbReference type="GO" id="GO:0052689">
    <property type="term" value="F:carboxylic ester hydrolase activity"/>
    <property type="evidence" value="ECO:0007669"/>
    <property type="project" value="UniProtKB-KW"/>
</dbReference>
<evidence type="ECO:0000256" key="4">
    <source>
        <dbReference type="ARBA" id="ARBA00023180"/>
    </source>
</evidence>
<evidence type="ECO:0000256" key="2">
    <source>
        <dbReference type="ARBA" id="ARBA00022487"/>
    </source>
</evidence>
<dbReference type="InterPro" id="IPR002018">
    <property type="entry name" value="CarbesteraseB"/>
</dbReference>
<dbReference type="OrthoDB" id="8191300at2759"/>
<comment type="similarity">
    <text evidence="1">Belongs to the type-B carboxylesterase/lipase family.</text>
</comment>
<organism evidence="6 7">
    <name type="scientific">Frankliniella occidentalis</name>
    <name type="common">Western flower thrips</name>
    <name type="synonym">Euthrips occidentalis</name>
    <dbReference type="NCBI Taxonomy" id="133901"/>
    <lineage>
        <taxon>Eukaryota</taxon>
        <taxon>Metazoa</taxon>
        <taxon>Ecdysozoa</taxon>
        <taxon>Arthropoda</taxon>
        <taxon>Hexapoda</taxon>
        <taxon>Insecta</taxon>
        <taxon>Pterygota</taxon>
        <taxon>Neoptera</taxon>
        <taxon>Paraneoptera</taxon>
        <taxon>Thysanoptera</taxon>
        <taxon>Terebrantia</taxon>
        <taxon>Thripoidea</taxon>
        <taxon>Thripidae</taxon>
        <taxon>Frankliniella</taxon>
    </lineage>
</organism>
<dbReference type="Gene3D" id="3.40.50.1820">
    <property type="entry name" value="alpha/beta hydrolase"/>
    <property type="match status" value="1"/>
</dbReference>
<dbReference type="RefSeq" id="XP_026277167.1">
    <property type="nucleotide sequence ID" value="XM_026421382.2"/>
</dbReference>
<dbReference type="Pfam" id="PF00135">
    <property type="entry name" value="COesterase"/>
    <property type="match status" value="1"/>
</dbReference>
<keyword evidence="4" id="KW-0325">Glycoprotein</keyword>
<name>A0A6J1S805_FRAOC</name>
<gene>
    <name evidence="7" type="primary">LOC113205672</name>
</gene>
<evidence type="ECO:0000313" key="7">
    <source>
        <dbReference type="RefSeq" id="XP_026277167.1"/>
    </source>
</evidence>
<dbReference type="AlphaFoldDB" id="A0A6J1S805"/>
<dbReference type="InterPro" id="IPR029058">
    <property type="entry name" value="AB_hydrolase_fold"/>
</dbReference>
<reference evidence="7" key="1">
    <citation type="submission" date="2025-08" db="UniProtKB">
        <authorList>
            <consortium name="RefSeq"/>
        </authorList>
    </citation>
    <scope>IDENTIFICATION</scope>
    <source>
        <tissue evidence="7">Whole organism</tissue>
    </source>
</reference>
<dbReference type="SUPFAM" id="SSF53474">
    <property type="entry name" value="alpha/beta-Hydrolases"/>
    <property type="match status" value="1"/>
</dbReference>
<dbReference type="Proteomes" id="UP000504606">
    <property type="component" value="Unplaced"/>
</dbReference>